<proteinExistence type="predicted"/>
<organism evidence="1 2">
    <name type="scientific">Cotonvirus japonicus</name>
    <dbReference type="NCBI Taxonomy" id="2811091"/>
    <lineage>
        <taxon>Viruses</taxon>
        <taxon>Varidnaviria</taxon>
        <taxon>Bamfordvirae</taxon>
        <taxon>Nucleocytoviricota</taxon>
        <taxon>Megaviricetes</taxon>
        <taxon>Imitervirales</taxon>
        <taxon>Mimiviridae</taxon>
        <taxon>Megamimivirinae</taxon>
        <taxon>Cotonvirus</taxon>
        <taxon>Cotonvirus japonicum</taxon>
    </lineage>
</organism>
<dbReference type="EMBL" id="AP024483">
    <property type="protein sequence ID" value="BCS83578.1"/>
    <property type="molecule type" value="Genomic_DNA"/>
</dbReference>
<protein>
    <submittedName>
        <fullName evidence="1">Uncharacterized protein</fullName>
    </submittedName>
</protein>
<sequence length="106" mass="12637">MSKVTIFYYQKTPCNLPIKTYFVHESNLYTKIYKYSTIEVENIVSVLDKNFKLFNGDENPLYDEKFQKKIIKRYTHSSMSVGDIIRIDLDYYLVTDFGFSLVDIDY</sequence>
<evidence type="ECO:0000313" key="2">
    <source>
        <dbReference type="Proteomes" id="UP001321479"/>
    </source>
</evidence>
<dbReference type="Proteomes" id="UP001321479">
    <property type="component" value="Segment"/>
</dbReference>
<dbReference type="GeneID" id="80558783"/>
<accession>A0ABM7NTT1</accession>
<evidence type="ECO:0000313" key="1">
    <source>
        <dbReference type="EMBL" id="BCS83578.1"/>
    </source>
</evidence>
<name>A0ABM7NTT1_9VIRU</name>
<reference evidence="1 2" key="1">
    <citation type="submission" date="2021-02" db="EMBL/GenBank/DDBJ databases">
        <title>Cotonvirus japonicus, which uses Golgi apparatus of host cells for its virion factory, phylogenetically links tailed tupanvirus and icosahedral mimivirus.</title>
        <authorList>
            <person name="Takahashi H."/>
            <person name="Fukaya S."/>
            <person name="Song C."/>
            <person name="Murata K."/>
            <person name="Takemura M."/>
        </authorList>
    </citation>
    <scope>NUCLEOTIDE SEQUENCE [LARGE SCALE GENOMIC DNA]</scope>
</reference>
<keyword evidence="2" id="KW-1185">Reference proteome</keyword>
<dbReference type="RefSeq" id="YP_010842186.1">
    <property type="nucleotide sequence ID" value="NC_079139.1"/>
</dbReference>